<organism evidence="2 3">
    <name type="scientific">Tritrichomonas musculus</name>
    <dbReference type="NCBI Taxonomy" id="1915356"/>
    <lineage>
        <taxon>Eukaryota</taxon>
        <taxon>Metamonada</taxon>
        <taxon>Parabasalia</taxon>
        <taxon>Tritrichomonadida</taxon>
        <taxon>Tritrichomonadidae</taxon>
        <taxon>Tritrichomonas</taxon>
    </lineage>
</organism>
<keyword evidence="3" id="KW-1185">Reference proteome</keyword>
<feature type="region of interest" description="Disordered" evidence="1">
    <location>
        <begin position="171"/>
        <end position="227"/>
    </location>
</feature>
<accession>A0ABR2KTS7</accession>
<evidence type="ECO:0000313" key="2">
    <source>
        <dbReference type="EMBL" id="KAK8894518.1"/>
    </source>
</evidence>
<reference evidence="2 3" key="1">
    <citation type="submission" date="2024-04" db="EMBL/GenBank/DDBJ databases">
        <title>Tritrichomonas musculus Genome.</title>
        <authorList>
            <person name="Alves-Ferreira E."/>
            <person name="Grigg M."/>
            <person name="Lorenzi H."/>
            <person name="Galac M."/>
        </authorList>
    </citation>
    <scope>NUCLEOTIDE SEQUENCE [LARGE SCALE GENOMIC DNA]</scope>
    <source>
        <strain evidence="2 3">EAF2021</strain>
    </source>
</reference>
<name>A0ABR2KTS7_9EUKA</name>
<dbReference type="EMBL" id="JAPFFF010000003">
    <property type="protein sequence ID" value="KAK8894518.1"/>
    <property type="molecule type" value="Genomic_DNA"/>
</dbReference>
<dbReference type="Proteomes" id="UP001470230">
    <property type="component" value="Unassembled WGS sequence"/>
</dbReference>
<sequence length="1950" mass="224821">MEDGRLVIFKAIFTNLLESYSSRFNFVLNDIEKILQYSKTDLESFYSTVFTKFPRSDPFYKKVIDDLSQVGATDPENILIFLTKTIKDVIKTKATIFVTLKNCCVFFDSTRESHTMLLYYFSLFFLTDLTCQIIANVSESSSKERNHFNLPNSISMNNFVAYNGHPGNLETPYSSDSSSASNSNSPIASSIKSSMKVPPNPASPAQRSNSKTAIQPTSNRRSNITEHQKVDFYTSPSHFSSTFSTKFGDLSSGTLNMLVQTGSRIAFSQQFYPAIHLVILKQWSVIFSYLSEKNVSDFSSIYSMFSTTSSTDMTLPILLSRFIRFDLNDTVGSLIIDKILQICKMLLKKKTLTNTVLESLSYMLVTLPYNEDIYSKIYSFLKSTVIRKDKSLWNGRILLLTNLYMRYPKIWNKFTSFINKKILREAGNKERLPTSVRCFELAIMGRNVKYECLFWEWGHNPRATPLSYVNFNSYYDSKYSQNSTLFMNNYFAKSDFSICPKLFRGILVHLASLEFTHFVTYITQQFLALESDDPRFLVFLSTIPDINSADFLNHAFSKVTKNSIEKFNSFCRERILKELLNSPHITDSSNADAQSFNDSQITVVNSNSSSRNQHGVCVRDFTFLFENLTVENDQKLSVALEAFQLTDKFKILECSHVRSRPSLEKLDLRSLLLRSLQYVFTKDDFNNPKVISIIIELSCHIDNRIATAAFDLCWQFFPDQVDPNLFLRIIVSMDELNDSEAIFVLYSFVFSTLKNAFGKVTIDPDILRLVEIHGFTLLASVFPSTRSLGKGILDQCTKRIKEKSMMSFIVPRMDYIEKTVKKKMLLYLLPSKYETELPPAQTVSFKVALFSHYYDVWLFFFAEILNTLIYSNFIPLFKFFETHRTEMLNSVSKYDRPSNLGITLMYLSTLFHLPTLLKSSYADFSFMFKKFDSDDDSDYSEEFVNADDNDKSKSLQDMRDMNESNEFSNDHRKEICLTIYHLISSKNEKLIEIGFQIVPLLNFSLHPLLIDVLSKVDGDLLYRSVSVVSIMLRLPEVEWPFYKPHMLRLTTFIGNVQYLFIQNELNSPRTIQWNDELEKKVTKYSDVIQNYCIILITMFSHSEDGVSEDIWPYSSRQITIRFLINWATTSSRALKAVRNYASEAIVTITSIGPFITDPSLVDLLPLEYFASLDSKGNSILYNLLHYHSEYLMNHFIDSCYTLSRSLSDLFFDAILHVIQKDELSMIIFMSGKLIFLACVYLYEERPSSQDMIKALLNAKGISSLSDINTNSDIFKYQEIPKIFRFAIESVFDSFFTVMKMRNRHISATDLIESIRPWIVHIRLLPNQLTCSPYVVPLFNMFTPYEFLMQMVCATESVTEDHFRAIVTLWVELGNIPDHNDLIPLFLSDLTITSPNKKMIEVLLETNAMNLPKLIMNQCTFTFYYHIINTDLSSSFENGQKWLGTLLSSTFTRNWLHMSPVLLKVLHFAFLFRMKGAKKLFYLISRNLNIECFDGPIPRDIMKKIVEQFKAKIEETKIYSIEEWGNEALKWIFGCSSLDLVTTSLIIYNQLMKPYDEQIFYLLIRCASYHLSNNMNSPFLNDFISECFYFFTIHYSENKNVAIKFVLSFLDCGSFLQSGILVETSDIFLTAIRDKAITDNQVIVSIIRPRMTILETDDASQTFLNDIIDLLHQDELEMIALPFKNISPSVFTSLAPFSSDEIIERCCESSLCKALVHYSTMLTNASYTLQDSIYYITRKIADKIATKYENNKISISRIYKAAVRSISTCKNAMSLIQKICLLMPEVSVMNVYNVYEWDRSVEDVDRIVKILVKDLFEGNNIECLKGINNNTVTISDCISYKQVENFLFCQTPPKILPYAAHAELIEGMKRLTRKPVLNSRASKSRRKMQTFDSMMINSLSMVFNEYHEDENSEYTPISSPKKLILDGIKVPGDSFMRNTTSIDNFLKSVNS</sequence>
<feature type="compositionally biased region" description="Low complexity" evidence="1">
    <location>
        <begin position="174"/>
        <end position="194"/>
    </location>
</feature>
<dbReference type="PANTHER" id="PTHR12295:SF30">
    <property type="entry name" value="PROTEIN FURRY"/>
    <property type="match status" value="1"/>
</dbReference>
<comment type="caution">
    <text evidence="2">The sequence shown here is derived from an EMBL/GenBank/DDBJ whole genome shotgun (WGS) entry which is preliminary data.</text>
</comment>
<protein>
    <submittedName>
        <fullName evidence="2">Uncharacterized protein</fullName>
    </submittedName>
</protein>
<feature type="compositionally biased region" description="Polar residues" evidence="1">
    <location>
        <begin position="203"/>
        <end position="222"/>
    </location>
</feature>
<gene>
    <name evidence="2" type="ORF">M9Y10_022952</name>
</gene>
<evidence type="ECO:0000256" key="1">
    <source>
        <dbReference type="SAM" id="MobiDB-lite"/>
    </source>
</evidence>
<dbReference type="InterPro" id="IPR039867">
    <property type="entry name" value="Furry/Tao3/Mor2"/>
</dbReference>
<proteinExistence type="predicted"/>
<dbReference type="PANTHER" id="PTHR12295">
    <property type="entry name" value="FURRY-RELATED"/>
    <property type="match status" value="1"/>
</dbReference>
<evidence type="ECO:0000313" key="3">
    <source>
        <dbReference type="Proteomes" id="UP001470230"/>
    </source>
</evidence>